<dbReference type="GO" id="GO:0005737">
    <property type="term" value="C:cytoplasm"/>
    <property type="evidence" value="ECO:0007669"/>
    <property type="project" value="TreeGrafter"/>
</dbReference>
<dbReference type="AlphaFoldDB" id="A0A915MBC2"/>
<protein>
    <submittedName>
        <fullName evidence="6">Cytochrome P450</fullName>
    </submittedName>
</protein>
<dbReference type="Proteomes" id="UP000887561">
    <property type="component" value="Unplaced"/>
</dbReference>
<evidence type="ECO:0000313" key="5">
    <source>
        <dbReference type="Proteomes" id="UP000887561"/>
    </source>
</evidence>
<accession>A0A915MBC2</accession>
<keyword evidence="2" id="KW-0479">Metal-binding</keyword>
<dbReference type="GO" id="GO:0020037">
    <property type="term" value="F:heme binding"/>
    <property type="evidence" value="ECO:0007669"/>
    <property type="project" value="InterPro"/>
</dbReference>
<dbReference type="PANTHER" id="PTHR24300:SF375">
    <property type="entry name" value="CYTOCHROME P450 FAMILY"/>
    <property type="match status" value="1"/>
</dbReference>
<keyword evidence="5" id="KW-1185">Reference proteome</keyword>
<proteinExistence type="inferred from homology"/>
<dbReference type="GO" id="GO:0006082">
    <property type="term" value="P:organic acid metabolic process"/>
    <property type="evidence" value="ECO:0007669"/>
    <property type="project" value="TreeGrafter"/>
</dbReference>
<evidence type="ECO:0000256" key="4">
    <source>
        <dbReference type="ARBA" id="ARBA00023033"/>
    </source>
</evidence>
<dbReference type="Pfam" id="PF00067">
    <property type="entry name" value="p450"/>
    <property type="match status" value="2"/>
</dbReference>
<dbReference type="WBParaSite" id="scaffold342_cov289.g840">
    <property type="protein sequence ID" value="scaffold342_cov289.g840"/>
    <property type="gene ID" value="scaffold342_cov289.g840"/>
</dbReference>
<dbReference type="InterPro" id="IPR001128">
    <property type="entry name" value="Cyt_P450"/>
</dbReference>
<keyword evidence="4" id="KW-0503">Monooxygenase</keyword>
<organism evidence="5 6">
    <name type="scientific">Meloidogyne javanica</name>
    <name type="common">Root-knot nematode worm</name>
    <dbReference type="NCBI Taxonomy" id="6303"/>
    <lineage>
        <taxon>Eukaryota</taxon>
        <taxon>Metazoa</taxon>
        <taxon>Ecdysozoa</taxon>
        <taxon>Nematoda</taxon>
        <taxon>Chromadorea</taxon>
        <taxon>Rhabditida</taxon>
        <taxon>Tylenchina</taxon>
        <taxon>Tylenchomorpha</taxon>
        <taxon>Tylenchoidea</taxon>
        <taxon>Meloidogynidae</taxon>
        <taxon>Meloidogyninae</taxon>
        <taxon>Meloidogyne</taxon>
        <taxon>Meloidogyne incognita group</taxon>
    </lineage>
</organism>
<evidence type="ECO:0000256" key="2">
    <source>
        <dbReference type="ARBA" id="ARBA00022723"/>
    </source>
</evidence>
<comment type="similarity">
    <text evidence="1">Belongs to the cytochrome P450 family.</text>
</comment>
<dbReference type="SUPFAM" id="SSF48264">
    <property type="entry name" value="Cytochrome P450"/>
    <property type="match status" value="1"/>
</dbReference>
<dbReference type="GO" id="GO:0016712">
    <property type="term" value="F:oxidoreductase activity, acting on paired donors, with incorporation or reduction of molecular oxygen, reduced flavin or flavoprotein as one donor, and incorporation of one atom of oxygen"/>
    <property type="evidence" value="ECO:0007669"/>
    <property type="project" value="TreeGrafter"/>
</dbReference>
<evidence type="ECO:0000313" key="6">
    <source>
        <dbReference type="WBParaSite" id="scaffold342_cov289.g840"/>
    </source>
</evidence>
<dbReference type="GO" id="GO:0006805">
    <property type="term" value="P:xenobiotic metabolic process"/>
    <property type="evidence" value="ECO:0007669"/>
    <property type="project" value="TreeGrafter"/>
</dbReference>
<name>A0A915MBC2_MELJA</name>
<dbReference type="Gene3D" id="1.10.630.10">
    <property type="entry name" value="Cytochrome P450"/>
    <property type="match status" value="2"/>
</dbReference>
<evidence type="ECO:0000256" key="1">
    <source>
        <dbReference type="ARBA" id="ARBA00010617"/>
    </source>
</evidence>
<dbReference type="InterPro" id="IPR050182">
    <property type="entry name" value="Cytochrome_P450_fam2"/>
</dbReference>
<keyword evidence="3" id="KW-0408">Iron</keyword>
<dbReference type="InterPro" id="IPR036396">
    <property type="entry name" value="Cyt_P450_sf"/>
</dbReference>
<keyword evidence="4" id="KW-0560">Oxidoreductase</keyword>
<sequence length="364" mass="42446">MACSIYEQFQIWAKGYGPVYTIWLGEEPTVIVTDYEIMRELFVKEGDVYAGRNFLVDLFKTFSAAKGDYGGVSRTEGDPWKVMRRFGLTSMRNLGVGRAGLEKHLLEDMERFIEQIKEEILEFGEYNVNLHKKIDRLAGSTEQMSDFYELKQHMEEQAFLLSSVTGHMLMAMPWLRYFPIFSQTFNKLDNNLSNVYEFLKRPINKRIFEREKQTPEERGDPNDLLDCFLDQIEAEKSGYFRVQSKMHEELDRLEEEKGRNGFDNSVTQADRGKLPFLNAVINETQRVCNLLPLNLTHRTMADAQILGGKYHLRKGTSIIPQISCVLFDEKIFPNPLRFEPERFLDDQGQLKRIEEFIPFGLGKR</sequence>
<dbReference type="GO" id="GO:0005506">
    <property type="term" value="F:iron ion binding"/>
    <property type="evidence" value="ECO:0007669"/>
    <property type="project" value="InterPro"/>
</dbReference>
<dbReference type="PRINTS" id="PR00463">
    <property type="entry name" value="EP450I"/>
</dbReference>
<reference evidence="6" key="1">
    <citation type="submission" date="2022-11" db="UniProtKB">
        <authorList>
            <consortium name="WormBaseParasite"/>
        </authorList>
    </citation>
    <scope>IDENTIFICATION</scope>
</reference>
<dbReference type="InterPro" id="IPR002401">
    <property type="entry name" value="Cyt_P450_E_grp-I"/>
</dbReference>
<evidence type="ECO:0000256" key="3">
    <source>
        <dbReference type="ARBA" id="ARBA00023004"/>
    </source>
</evidence>
<dbReference type="PANTHER" id="PTHR24300">
    <property type="entry name" value="CYTOCHROME P450 508A4-RELATED"/>
    <property type="match status" value="1"/>
</dbReference>